<proteinExistence type="inferred from homology"/>
<dbReference type="FunFam" id="1.10.287.1080:FF:000001">
    <property type="entry name" value="Nucleoside triphosphate pyrophosphohydrolase"/>
    <property type="match status" value="1"/>
</dbReference>
<dbReference type="STRING" id="1895771.BGO89_10230"/>
<dbReference type="InterPro" id="IPR048011">
    <property type="entry name" value="NTP-PPase_MazG-like_C"/>
</dbReference>
<comment type="similarity">
    <text evidence="2">Belongs to the nucleoside triphosphate pyrophosphohydrolase family.</text>
</comment>
<dbReference type="NCBIfam" id="NF007113">
    <property type="entry name" value="PRK09562.1"/>
    <property type="match status" value="1"/>
</dbReference>
<dbReference type="InterPro" id="IPR011551">
    <property type="entry name" value="NTP_PyrPHydrolase_MazG"/>
</dbReference>
<evidence type="ECO:0000313" key="6">
    <source>
        <dbReference type="EMBL" id="OJX56894.1"/>
    </source>
</evidence>
<dbReference type="Gene3D" id="1.10.287.1080">
    <property type="entry name" value="MazG-like"/>
    <property type="match status" value="2"/>
</dbReference>
<dbReference type="CDD" id="cd11529">
    <property type="entry name" value="NTP-PPase_MazG_Cterm"/>
    <property type="match status" value="1"/>
</dbReference>
<dbReference type="Proteomes" id="UP000184233">
    <property type="component" value="Unassembled WGS sequence"/>
</dbReference>
<dbReference type="AlphaFoldDB" id="A0A1M3KXA6"/>
<evidence type="ECO:0000259" key="5">
    <source>
        <dbReference type="Pfam" id="PF03819"/>
    </source>
</evidence>
<dbReference type="GO" id="GO:0046061">
    <property type="term" value="P:dATP catabolic process"/>
    <property type="evidence" value="ECO:0007669"/>
    <property type="project" value="TreeGrafter"/>
</dbReference>
<dbReference type="GO" id="GO:0047693">
    <property type="term" value="F:ATP diphosphatase activity"/>
    <property type="evidence" value="ECO:0007669"/>
    <property type="project" value="UniProtKB-EC"/>
</dbReference>
<dbReference type="GO" id="GO:0046052">
    <property type="term" value="P:UTP catabolic process"/>
    <property type="evidence" value="ECO:0007669"/>
    <property type="project" value="TreeGrafter"/>
</dbReference>
<reference evidence="6 7" key="1">
    <citation type="submission" date="2016-09" db="EMBL/GenBank/DDBJ databases">
        <title>Genome-resolved meta-omics ties microbial dynamics to process performance in biotechnology for thiocyanate degradation.</title>
        <authorList>
            <person name="Kantor R.S."/>
            <person name="Huddy R.J."/>
            <person name="Iyer R."/>
            <person name="Thomas B.C."/>
            <person name="Brown C.T."/>
            <person name="Anantharaman K."/>
            <person name="Tringe S."/>
            <person name="Hettich R.L."/>
            <person name="Harrison S.T."/>
            <person name="Banfield J.F."/>
        </authorList>
    </citation>
    <scope>NUCLEOTIDE SEQUENCE [LARGE SCALE GENOMIC DNA]</scope>
    <source>
        <strain evidence="6">59-99</strain>
    </source>
</reference>
<dbReference type="EMBL" id="MKVH01000024">
    <property type="protein sequence ID" value="OJX56894.1"/>
    <property type="molecule type" value="Genomic_DNA"/>
</dbReference>
<dbReference type="Pfam" id="PF03819">
    <property type="entry name" value="MazG"/>
    <property type="match status" value="2"/>
</dbReference>
<dbReference type="PANTHER" id="PTHR30522">
    <property type="entry name" value="NUCLEOSIDE TRIPHOSPHATE PYROPHOSPHOHYDROLASE"/>
    <property type="match status" value="1"/>
</dbReference>
<dbReference type="NCBIfam" id="TIGR00444">
    <property type="entry name" value="mazG"/>
    <property type="match status" value="1"/>
</dbReference>
<dbReference type="SUPFAM" id="SSF101386">
    <property type="entry name" value="all-alpha NTP pyrophosphatases"/>
    <property type="match status" value="2"/>
</dbReference>
<dbReference type="EC" id="3.6.1.8" evidence="3"/>
<evidence type="ECO:0000313" key="7">
    <source>
        <dbReference type="Proteomes" id="UP000184233"/>
    </source>
</evidence>
<organism evidence="6 7">
    <name type="scientific">Candidatus Kapaibacterium thiocyanatum</name>
    <dbReference type="NCBI Taxonomy" id="1895771"/>
    <lineage>
        <taxon>Bacteria</taxon>
        <taxon>Pseudomonadati</taxon>
        <taxon>Candidatus Kapaibacteriota</taxon>
        <taxon>Candidatus Kapaibacteriia</taxon>
        <taxon>Candidatus Kapaibacteriales</taxon>
        <taxon>Candidatus Kapaibacteriaceae</taxon>
        <taxon>Candidatus Kapaibacterium</taxon>
    </lineage>
</organism>
<dbReference type="GO" id="GO:0006950">
    <property type="term" value="P:response to stress"/>
    <property type="evidence" value="ECO:0007669"/>
    <property type="project" value="UniProtKB-ARBA"/>
</dbReference>
<evidence type="ECO:0000256" key="1">
    <source>
        <dbReference type="ARBA" id="ARBA00052141"/>
    </source>
</evidence>
<dbReference type="GO" id="GO:0046047">
    <property type="term" value="P:TTP catabolic process"/>
    <property type="evidence" value="ECO:0007669"/>
    <property type="project" value="TreeGrafter"/>
</dbReference>
<dbReference type="GO" id="GO:0046081">
    <property type="term" value="P:dUTP catabolic process"/>
    <property type="evidence" value="ECO:0007669"/>
    <property type="project" value="TreeGrafter"/>
</dbReference>
<dbReference type="GO" id="GO:0046076">
    <property type="term" value="P:dTTP catabolic process"/>
    <property type="evidence" value="ECO:0007669"/>
    <property type="project" value="TreeGrafter"/>
</dbReference>
<comment type="caution">
    <text evidence="6">The sequence shown here is derived from an EMBL/GenBank/DDBJ whole genome shotgun (WGS) entry which is preliminary data.</text>
</comment>
<dbReference type="InterPro" id="IPR048015">
    <property type="entry name" value="NTP-PPase_MazG-like_N"/>
</dbReference>
<dbReference type="PANTHER" id="PTHR30522:SF0">
    <property type="entry name" value="NUCLEOSIDE TRIPHOSPHATE PYROPHOSPHOHYDROLASE"/>
    <property type="match status" value="1"/>
</dbReference>
<feature type="domain" description="NTP pyrophosphohydrolase MazG-like" evidence="5">
    <location>
        <begin position="37"/>
        <end position="110"/>
    </location>
</feature>
<name>A0A1M3KXA6_9BACT</name>
<evidence type="ECO:0000256" key="2">
    <source>
        <dbReference type="ARBA" id="ARBA00061115"/>
    </source>
</evidence>
<dbReference type="CDD" id="cd11528">
    <property type="entry name" value="NTP-PPase_MazG_Nterm"/>
    <property type="match status" value="1"/>
</dbReference>
<dbReference type="InterPro" id="IPR004518">
    <property type="entry name" value="MazG-like_dom"/>
</dbReference>
<gene>
    <name evidence="6" type="ORF">BGO89_10230</name>
</gene>
<evidence type="ECO:0000256" key="3">
    <source>
        <dbReference type="ARBA" id="ARBA00066372"/>
    </source>
</evidence>
<comment type="catalytic activity">
    <reaction evidence="1">
        <text>ATP + H2O = AMP + diphosphate + H(+)</text>
        <dbReference type="Rhea" id="RHEA:14245"/>
        <dbReference type="ChEBI" id="CHEBI:15377"/>
        <dbReference type="ChEBI" id="CHEBI:15378"/>
        <dbReference type="ChEBI" id="CHEBI:30616"/>
        <dbReference type="ChEBI" id="CHEBI:33019"/>
        <dbReference type="ChEBI" id="CHEBI:456215"/>
        <dbReference type="EC" id="3.6.1.8"/>
    </reaction>
</comment>
<protein>
    <recommendedName>
        <fullName evidence="4">Nucleoside triphosphate pyrophosphohydrolase</fullName>
        <ecNumber evidence="3">3.6.1.8</ecNumber>
    </recommendedName>
</protein>
<keyword evidence="6" id="KW-0378">Hydrolase</keyword>
<dbReference type="GO" id="GO:0006203">
    <property type="term" value="P:dGTP catabolic process"/>
    <property type="evidence" value="ECO:0007669"/>
    <property type="project" value="TreeGrafter"/>
</dbReference>
<feature type="domain" description="NTP pyrophosphohydrolase MazG-like" evidence="5">
    <location>
        <begin position="175"/>
        <end position="233"/>
    </location>
</feature>
<dbReference type="FunFam" id="1.10.287.1080:FF:000003">
    <property type="entry name" value="Nucleoside triphosphate pyrophosphohydrolase"/>
    <property type="match status" value="1"/>
</dbReference>
<accession>A0A1M3KXA6</accession>
<sequence>MRPIPHPADPSDTLQYFAAFVELVRILRADCPWDMKQTHESISHLLIEEAYETLEAISSGNDKEFSKELGDLLLHVVMHGVMAEQRGAFSLRDVIHNEFTKLVNRHPHVFGDEVAENEAKVLENWEKLKMNEGRTSILDGVPKSLPAALRAQRVQDKAANVGFDWHDRRDVWAKVDEELQELKVEIDADDKGGVKREFGDVLFALVNAARHEGIIAEDSLHMTINTFMRRFQHIEARAREHNRALTDMNLEEMDRYWDEAKRAEK</sequence>
<evidence type="ECO:0000256" key="4">
    <source>
        <dbReference type="ARBA" id="ARBA00074799"/>
    </source>
</evidence>